<sequence>MRTKIKASDIVQGLRLIHAGMPGEVFTMGKVSQYYVGSSPTRGGELYLAEGIIYEHRKYNCASLQRAGFTLAPPVKPAE</sequence>
<gene>
    <name evidence="1" type="ORF">IC235_17695</name>
</gene>
<protein>
    <submittedName>
        <fullName evidence="1">Uncharacterized protein</fullName>
    </submittedName>
</protein>
<dbReference type="Proteomes" id="UP000612233">
    <property type="component" value="Unassembled WGS sequence"/>
</dbReference>
<accession>A0A927BGS6</accession>
<evidence type="ECO:0000313" key="2">
    <source>
        <dbReference type="Proteomes" id="UP000612233"/>
    </source>
</evidence>
<proteinExistence type="predicted"/>
<comment type="caution">
    <text evidence="1">The sequence shown here is derived from an EMBL/GenBank/DDBJ whole genome shotgun (WGS) entry which is preliminary data.</text>
</comment>
<dbReference type="EMBL" id="JACXAD010000022">
    <property type="protein sequence ID" value="MBD2769727.1"/>
    <property type="molecule type" value="Genomic_DNA"/>
</dbReference>
<evidence type="ECO:0000313" key="1">
    <source>
        <dbReference type="EMBL" id="MBD2769727.1"/>
    </source>
</evidence>
<name>A0A927BGS6_9BACT</name>
<keyword evidence="2" id="KW-1185">Reference proteome</keyword>
<organism evidence="1 2">
    <name type="scientific">Hymenobacter montanus</name>
    <dbReference type="NCBI Taxonomy" id="2771359"/>
    <lineage>
        <taxon>Bacteria</taxon>
        <taxon>Pseudomonadati</taxon>
        <taxon>Bacteroidota</taxon>
        <taxon>Cytophagia</taxon>
        <taxon>Cytophagales</taxon>
        <taxon>Hymenobacteraceae</taxon>
        <taxon>Hymenobacter</taxon>
    </lineage>
</organism>
<dbReference type="RefSeq" id="WP_191006535.1">
    <property type="nucleotide sequence ID" value="NZ_JACXAD010000022.1"/>
</dbReference>
<dbReference type="AlphaFoldDB" id="A0A927BGS6"/>
<reference evidence="1" key="1">
    <citation type="submission" date="2020-09" db="EMBL/GenBank/DDBJ databases">
        <authorList>
            <person name="Kim M.K."/>
        </authorList>
    </citation>
    <scope>NUCLEOTIDE SEQUENCE</scope>
    <source>
        <strain evidence="1">BT664</strain>
    </source>
</reference>